<keyword evidence="1" id="KW-1133">Transmembrane helix</keyword>
<dbReference type="EMBL" id="CP076128">
    <property type="protein sequence ID" value="QWG06889.1"/>
    <property type="molecule type" value="Genomic_DNA"/>
</dbReference>
<dbReference type="RefSeq" id="WP_144074292.1">
    <property type="nucleotide sequence ID" value="NZ_CP076128.1"/>
</dbReference>
<gene>
    <name evidence="2" type="ORF">KM029_16500</name>
</gene>
<evidence type="ECO:0000313" key="3">
    <source>
        <dbReference type="Proteomes" id="UP000682802"/>
    </source>
</evidence>
<keyword evidence="3" id="KW-1185">Reference proteome</keyword>
<sequence>MEIVKIVILSLSSILLIFVGSMRLSNPTKTYLKNSGIKLENDSSLLNEMRGVSAVMLLAGILILLGIFFERLSFTSHVIAILIFIGFAIGRLISRAIDGKPSKQISQGIIFELILGTANIYCLLSIGY</sequence>
<proteinExistence type="predicted"/>
<feature type="transmembrane region" description="Helical" evidence="1">
    <location>
        <begin position="74"/>
        <end position="93"/>
    </location>
</feature>
<evidence type="ECO:0000256" key="1">
    <source>
        <dbReference type="SAM" id="Phobius"/>
    </source>
</evidence>
<name>A0ABX8GTZ3_9BACT</name>
<feature type="transmembrane region" description="Helical" evidence="1">
    <location>
        <begin position="105"/>
        <end position="126"/>
    </location>
</feature>
<organism evidence="2 3">
    <name type="scientific">Flammeovirga kamogawensis</name>
    <dbReference type="NCBI Taxonomy" id="373891"/>
    <lineage>
        <taxon>Bacteria</taxon>
        <taxon>Pseudomonadati</taxon>
        <taxon>Bacteroidota</taxon>
        <taxon>Cytophagia</taxon>
        <taxon>Cytophagales</taxon>
        <taxon>Flammeovirgaceae</taxon>
        <taxon>Flammeovirga</taxon>
    </lineage>
</organism>
<dbReference type="InterPro" id="IPR025597">
    <property type="entry name" value="DUF4345"/>
</dbReference>
<keyword evidence="1" id="KW-0472">Membrane</keyword>
<evidence type="ECO:0000313" key="2">
    <source>
        <dbReference type="EMBL" id="QWG06889.1"/>
    </source>
</evidence>
<feature type="transmembrane region" description="Helical" evidence="1">
    <location>
        <begin position="45"/>
        <end position="68"/>
    </location>
</feature>
<keyword evidence="1" id="KW-0812">Transmembrane</keyword>
<protein>
    <submittedName>
        <fullName evidence="2">DUF4345 domain-containing protein</fullName>
    </submittedName>
</protein>
<reference evidence="2 3" key="1">
    <citation type="submission" date="2021-05" db="EMBL/GenBank/DDBJ databases">
        <title>Comparative genomic studies on the polysaccharide-degrading batcterial strains of the Flammeovirga genus.</title>
        <authorList>
            <person name="Zewei F."/>
            <person name="Zheng Z."/>
            <person name="Yu L."/>
            <person name="Ruyue G."/>
            <person name="Yanhong M."/>
            <person name="Yuanyuan C."/>
            <person name="Jingyan G."/>
            <person name="Wenjun H."/>
        </authorList>
    </citation>
    <scope>NUCLEOTIDE SEQUENCE [LARGE SCALE GENOMIC DNA]</scope>
    <source>
        <strain evidence="2 3">YS10</strain>
    </source>
</reference>
<dbReference type="Pfam" id="PF14248">
    <property type="entry name" value="DUF4345"/>
    <property type="match status" value="1"/>
</dbReference>
<dbReference type="Proteomes" id="UP000682802">
    <property type="component" value="Chromosome 1"/>
</dbReference>
<accession>A0ABX8GTZ3</accession>
<feature type="transmembrane region" description="Helical" evidence="1">
    <location>
        <begin position="6"/>
        <end position="24"/>
    </location>
</feature>